<dbReference type="Proteomes" id="UP000449969">
    <property type="component" value="Unassembled WGS sequence"/>
</dbReference>
<sequence>MVQLQRARRRLLRTGRGVLLEFASCASVRALARRWGDRIIHVANDARDRLGLSAVLLRPDGIVAWAGEGDGIDGLEDALQRWFTPPQDVALRPQPFEMTARP</sequence>
<comment type="caution">
    <text evidence="1">The sequence shown here is derived from an EMBL/GenBank/DDBJ whole genome shotgun (WGS) entry which is preliminary data.</text>
</comment>
<dbReference type="OrthoDB" id="9791689at2"/>
<name>A0A844T904_9BRAD</name>
<dbReference type="Pfam" id="PF21274">
    <property type="entry name" value="Rng_hyd_C"/>
    <property type="match status" value="1"/>
</dbReference>
<proteinExistence type="predicted"/>
<reference evidence="1 2" key="1">
    <citation type="submission" date="2019-12" db="EMBL/GenBank/DDBJ databases">
        <title>Draft genome sequences Bradyrhizobium cajani AMBPC1010, Bradyrhizobium pachyrhizi AMBPC1040 and Bradyrhizobium yuanmingense ALSPC3051, three plant growth promoting strains isolated from nodules of Cajanus cajan L. in Dominican Republic.</title>
        <authorList>
            <person name="Flores-Felix J.D."/>
            <person name="Araujo J."/>
            <person name="Diaz-Alcantara C."/>
            <person name="Gonzalez-Andres F."/>
            <person name="Velazquez E."/>
        </authorList>
    </citation>
    <scope>NUCLEOTIDE SEQUENCE [LARGE SCALE GENOMIC DNA]</scope>
    <source>
        <strain evidence="1 2">1010</strain>
    </source>
</reference>
<dbReference type="Gene3D" id="3.40.30.120">
    <property type="match status" value="1"/>
</dbReference>
<evidence type="ECO:0000313" key="1">
    <source>
        <dbReference type="EMBL" id="MVT72909.1"/>
    </source>
</evidence>
<dbReference type="EMBL" id="WQNE01000004">
    <property type="protein sequence ID" value="MVT72909.1"/>
    <property type="molecule type" value="Genomic_DNA"/>
</dbReference>
<accession>A0A844T904</accession>
<keyword evidence="2" id="KW-1185">Reference proteome</keyword>
<dbReference type="AlphaFoldDB" id="A0A844T904"/>
<evidence type="ECO:0000313" key="2">
    <source>
        <dbReference type="Proteomes" id="UP000449969"/>
    </source>
</evidence>
<gene>
    <name evidence="1" type="ORF">GPL20_07280</name>
</gene>
<organism evidence="1 2">
    <name type="scientific">Bradyrhizobium cajani</name>
    <dbReference type="NCBI Taxonomy" id="1928661"/>
    <lineage>
        <taxon>Bacteria</taxon>
        <taxon>Pseudomonadati</taxon>
        <taxon>Pseudomonadota</taxon>
        <taxon>Alphaproteobacteria</taxon>
        <taxon>Hyphomicrobiales</taxon>
        <taxon>Nitrobacteraceae</taxon>
        <taxon>Bradyrhizobium</taxon>
    </lineage>
</organism>
<protein>
    <submittedName>
        <fullName evidence="1">Uncharacterized protein</fullName>
    </submittedName>
</protein>
<dbReference type="RefSeq" id="WP_157328926.1">
    <property type="nucleotide sequence ID" value="NZ_JANADL010000015.1"/>
</dbReference>